<dbReference type="EMBL" id="KQ257456">
    <property type="protein sequence ID" value="KND00129.1"/>
    <property type="molecule type" value="Genomic_DNA"/>
</dbReference>
<dbReference type="OrthoDB" id="9983919at2759"/>
<dbReference type="Gene3D" id="1.20.120.520">
    <property type="entry name" value="nmb1532 protein domain like"/>
    <property type="match status" value="1"/>
</dbReference>
<dbReference type="AlphaFoldDB" id="A0A0L0HH70"/>
<gene>
    <name evidence="2" type="ORF">SPPG_04471</name>
</gene>
<accession>A0A0L0HH70</accession>
<dbReference type="Pfam" id="PF01814">
    <property type="entry name" value="Hemerythrin"/>
    <property type="match status" value="1"/>
</dbReference>
<dbReference type="eggNOG" id="ENOG502S054">
    <property type="taxonomic scope" value="Eukaryota"/>
</dbReference>
<feature type="domain" description="Hemerythrin-like" evidence="1">
    <location>
        <begin position="9"/>
        <end position="128"/>
    </location>
</feature>
<reference evidence="2 3" key="1">
    <citation type="submission" date="2009-08" db="EMBL/GenBank/DDBJ databases">
        <title>The Genome Sequence of Spizellomyces punctatus strain DAOM BR117.</title>
        <authorList>
            <consortium name="The Broad Institute Genome Sequencing Platform"/>
            <person name="Russ C."/>
            <person name="Cuomo C."/>
            <person name="Shea T."/>
            <person name="Young S.K."/>
            <person name="Zeng Q."/>
            <person name="Koehrsen M."/>
            <person name="Haas B."/>
            <person name="Borodovsky M."/>
            <person name="Guigo R."/>
            <person name="Alvarado L."/>
            <person name="Berlin A."/>
            <person name="Bochicchio J."/>
            <person name="Borenstein D."/>
            <person name="Chapman S."/>
            <person name="Chen Z."/>
            <person name="Engels R."/>
            <person name="Freedman E."/>
            <person name="Gellesch M."/>
            <person name="Goldberg J."/>
            <person name="Griggs A."/>
            <person name="Gujja S."/>
            <person name="Heiman D."/>
            <person name="Hepburn T."/>
            <person name="Howarth C."/>
            <person name="Jen D."/>
            <person name="Larson L."/>
            <person name="Lewis B."/>
            <person name="Mehta T."/>
            <person name="Park D."/>
            <person name="Pearson M."/>
            <person name="Roberts A."/>
            <person name="Saif S."/>
            <person name="Shenoy N."/>
            <person name="Sisk P."/>
            <person name="Stolte C."/>
            <person name="Sykes S."/>
            <person name="Thomson T."/>
            <person name="Walk T."/>
            <person name="White J."/>
            <person name="Yandava C."/>
            <person name="Burger G."/>
            <person name="Gray M.W."/>
            <person name="Holland P.W.H."/>
            <person name="King N."/>
            <person name="Lang F.B.F."/>
            <person name="Roger A.J."/>
            <person name="Ruiz-Trillo I."/>
            <person name="Lander E."/>
            <person name="Nusbaum C."/>
        </authorList>
    </citation>
    <scope>NUCLEOTIDE SEQUENCE [LARGE SCALE GENOMIC DNA]</scope>
    <source>
        <strain evidence="2 3">DAOM BR117</strain>
    </source>
</reference>
<dbReference type="Proteomes" id="UP000053201">
    <property type="component" value="Unassembled WGS sequence"/>
</dbReference>
<dbReference type="RefSeq" id="XP_016608168.1">
    <property type="nucleotide sequence ID" value="XM_016752705.1"/>
</dbReference>
<dbReference type="VEuPathDB" id="FungiDB:SPPG_04471"/>
<dbReference type="OMA" id="IEDMFDQ"/>
<name>A0A0L0HH70_SPIPD</name>
<dbReference type="STRING" id="645134.A0A0L0HH70"/>
<dbReference type="InParanoid" id="A0A0L0HH70"/>
<evidence type="ECO:0000259" key="1">
    <source>
        <dbReference type="Pfam" id="PF01814"/>
    </source>
</evidence>
<dbReference type="InterPro" id="IPR012312">
    <property type="entry name" value="Hemerythrin-like"/>
</dbReference>
<sequence length="197" mass="22846">MSSNKNVHVVDAVIYDHKEIQTYYEQYLANDGKPTEQQKWVNQLFWEIARHSIAEELIVYPALEKHVTNGKAIADKDRQEHQQVKNDIYELQKKTAGKDADFDALLAKMMRELRQHIQEEETEDLPKLRSALQNEEGTKLGREFQMTKKFVPTRSHPSAPDKPPFETVVGLLTAPLDKLRDMFSKFPTQEELKAVEP</sequence>
<proteinExistence type="predicted"/>
<organism evidence="2 3">
    <name type="scientific">Spizellomyces punctatus (strain DAOM BR117)</name>
    <dbReference type="NCBI Taxonomy" id="645134"/>
    <lineage>
        <taxon>Eukaryota</taxon>
        <taxon>Fungi</taxon>
        <taxon>Fungi incertae sedis</taxon>
        <taxon>Chytridiomycota</taxon>
        <taxon>Chytridiomycota incertae sedis</taxon>
        <taxon>Chytridiomycetes</taxon>
        <taxon>Spizellomycetales</taxon>
        <taxon>Spizellomycetaceae</taxon>
        <taxon>Spizellomyces</taxon>
    </lineage>
</organism>
<dbReference type="PANTHER" id="PTHR35585">
    <property type="entry name" value="HHE DOMAIN PROTEIN (AFU_ORTHOLOGUE AFUA_4G00730)"/>
    <property type="match status" value="1"/>
</dbReference>
<dbReference type="PANTHER" id="PTHR35585:SF1">
    <property type="entry name" value="HHE DOMAIN PROTEIN (AFU_ORTHOLOGUE AFUA_4G00730)"/>
    <property type="match status" value="1"/>
</dbReference>
<evidence type="ECO:0000313" key="3">
    <source>
        <dbReference type="Proteomes" id="UP000053201"/>
    </source>
</evidence>
<evidence type="ECO:0000313" key="2">
    <source>
        <dbReference type="EMBL" id="KND00129.1"/>
    </source>
</evidence>
<keyword evidence="3" id="KW-1185">Reference proteome</keyword>
<dbReference type="GeneID" id="27687916"/>
<protein>
    <recommendedName>
        <fullName evidence="1">Hemerythrin-like domain-containing protein</fullName>
    </recommendedName>
</protein>